<sequence>MADLGLVVSRDGEQQFPELRRVRSTATVDRV</sequence>
<evidence type="ECO:0000313" key="1">
    <source>
        <dbReference type="EMBL" id="REF36874.1"/>
    </source>
</evidence>
<reference evidence="1 2" key="1">
    <citation type="submission" date="2018-08" db="EMBL/GenBank/DDBJ databases">
        <title>Sequencing the genomes of 1000 actinobacteria strains.</title>
        <authorList>
            <person name="Klenk H.-P."/>
        </authorList>
    </citation>
    <scope>NUCLEOTIDE SEQUENCE [LARGE SCALE GENOMIC DNA]</scope>
    <source>
        <strain evidence="1 2">DSM 22891</strain>
    </source>
</reference>
<evidence type="ECO:0000313" key="2">
    <source>
        <dbReference type="Proteomes" id="UP000256485"/>
    </source>
</evidence>
<protein>
    <submittedName>
        <fullName evidence="1">Uncharacterized protein</fullName>
    </submittedName>
</protein>
<dbReference type="AlphaFoldDB" id="A0A3D9VFF0"/>
<gene>
    <name evidence="1" type="ORF">DFJ64_2309</name>
</gene>
<name>A0A3D9VFF0_THECX</name>
<dbReference type="Proteomes" id="UP000256485">
    <property type="component" value="Unassembled WGS sequence"/>
</dbReference>
<accession>A0A3D9VFF0</accession>
<proteinExistence type="predicted"/>
<dbReference type="EMBL" id="QTUC01000001">
    <property type="protein sequence ID" value="REF36874.1"/>
    <property type="molecule type" value="Genomic_DNA"/>
</dbReference>
<comment type="caution">
    <text evidence="1">The sequence shown here is derived from an EMBL/GenBank/DDBJ whole genome shotgun (WGS) entry which is preliminary data.</text>
</comment>
<keyword evidence="2" id="KW-1185">Reference proteome</keyword>
<organism evidence="1 2">
    <name type="scientific">Thermasporomyces composti</name>
    <dbReference type="NCBI Taxonomy" id="696763"/>
    <lineage>
        <taxon>Bacteria</taxon>
        <taxon>Bacillati</taxon>
        <taxon>Actinomycetota</taxon>
        <taxon>Actinomycetes</taxon>
        <taxon>Propionibacteriales</taxon>
        <taxon>Nocardioidaceae</taxon>
        <taxon>Thermasporomyces</taxon>
    </lineage>
</organism>